<proteinExistence type="predicted"/>
<dbReference type="AlphaFoldDB" id="A0A6J6W2F9"/>
<protein>
    <submittedName>
        <fullName evidence="1">Unannotated protein</fullName>
    </submittedName>
</protein>
<dbReference type="EMBL" id="CAFAAA010000015">
    <property type="protein sequence ID" value="CAB4779192.1"/>
    <property type="molecule type" value="Genomic_DNA"/>
</dbReference>
<organism evidence="1">
    <name type="scientific">freshwater metagenome</name>
    <dbReference type="NCBI Taxonomy" id="449393"/>
    <lineage>
        <taxon>unclassified sequences</taxon>
        <taxon>metagenomes</taxon>
        <taxon>ecological metagenomes</taxon>
    </lineage>
</organism>
<reference evidence="1" key="1">
    <citation type="submission" date="2020-05" db="EMBL/GenBank/DDBJ databases">
        <authorList>
            <person name="Chiriac C."/>
            <person name="Salcher M."/>
            <person name="Ghai R."/>
            <person name="Kavagutti S V."/>
        </authorList>
    </citation>
    <scope>NUCLEOTIDE SEQUENCE</scope>
</reference>
<accession>A0A6J6W2F9</accession>
<gene>
    <name evidence="1" type="ORF">UFOPK2942_00613</name>
</gene>
<evidence type="ECO:0000313" key="1">
    <source>
        <dbReference type="EMBL" id="CAB4779192.1"/>
    </source>
</evidence>
<name>A0A6J6W2F9_9ZZZZ</name>
<sequence>MTSLRIPSLTAIIAAAASYAVFSAHEEIA</sequence>